<dbReference type="EMBL" id="MBUA01000030">
    <property type="protein sequence ID" value="MBC6492923.1"/>
    <property type="molecule type" value="Genomic_DNA"/>
</dbReference>
<keyword evidence="1" id="KW-0812">Transmembrane</keyword>
<feature type="transmembrane region" description="Helical" evidence="1">
    <location>
        <begin position="247"/>
        <end position="265"/>
    </location>
</feature>
<dbReference type="RefSeq" id="WP_187258244.1">
    <property type="nucleotide sequence ID" value="NZ_JBHULF010000005.1"/>
</dbReference>
<dbReference type="Proteomes" id="UP000765802">
    <property type="component" value="Unassembled WGS sequence"/>
</dbReference>
<evidence type="ECO:0000313" key="2">
    <source>
        <dbReference type="EMBL" id="MBC6492923.1"/>
    </source>
</evidence>
<evidence type="ECO:0000313" key="3">
    <source>
        <dbReference type="Proteomes" id="UP000765802"/>
    </source>
</evidence>
<feature type="transmembrane region" description="Helical" evidence="1">
    <location>
        <begin position="24"/>
        <end position="46"/>
    </location>
</feature>
<feature type="transmembrane region" description="Helical" evidence="1">
    <location>
        <begin position="100"/>
        <end position="122"/>
    </location>
</feature>
<sequence>MNAILSFQRLSGLIRKQWIENNRFYLAASLALFGLLSLAVIIFWILMNRSRFEEKDLYFIYLTGLFLAGTIFASMGFIHLGNKEKGMSWLTFPASHTEKLITVFFYHSVLFFLVYSACFLLVKWLVVAFVKNYYIAGSQDRFVPVNWNGELGTILPVMLIAFLAIQSLYLLGSLYFKQYSFIKTTLVMICLAGMYIFLVAKAYQVFFPDMGLQLGNNIELRRHHDPANFAIYQSYSLGPIVANTLELLLKWAWAPVFLLITWFRLGEKEI</sequence>
<gene>
    <name evidence="2" type="ORF">BC349_17845</name>
</gene>
<accession>A0ABR7MEB2</accession>
<keyword evidence="1" id="KW-1133">Transmembrane helix</keyword>
<reference evidence="2 3" key="1">
    <citation type="submission" date="2016-07" db="EMBL/GenBank/DDBJ databases">
        <title>Genome analysis of Flavihumibacter stibioxidans YS-17.</title>
        <authorList>
            <person name="Shi K."/>
            <person name="Han Y."/>
            <person name="Wang G."/>
        </authorList>
    </citation>
    <scope>NUCLEOTIDE SEQUENCE [LARGE SCALE GENOMIC DNA]</scope>
    <source>
        <strain evidence="2 3">YS-17</strain>
    </source>
</reference>
<comment type="caution">
    <text evidence="2">The sequence shown here is derived from an EMBL/GenBank/DDBJ whole genome shotgun (WGS) entry which is preliminary data.</text>
</comment>
<evidence type="ECO:0008006" key="4">
    <source>
        <dbReference type="Google" id="ProtNLM"/>
    </source>
</evidence>
<keyword evidence="1" id="KW-0472">Membrane</keyword>
<keyword evidence="3" id="KW-1185">Reference proteome</keyword>
<evidence type="ECO:0000256" key="1">
    <source>
        <dbReference type="SAM" id="Phobius"/>
    </source>
</evidence>
<feature type="transmembrane region" description="Helical" evidence="1">
    <location>
        <begin position="186"/>
        <end position="206"/>
    </location>
</feature>
<feature type="transmembrane region" description="Helical" evidence="1">
    <location>
        <begin position="154"/>
        <end position="174"/>
    </location>
</feature>
<proteinExistence type="predicted"/>
<name>A0ABR7MEB2_9BACT</name>
<protein>
    <recommendedName>
        <fullName evidence="4">ABC transporter permease</fullName>
    </recommendedName>
</protein>
<organism evidence="2 3">
    <name type="scientific">Flavihumibacter stibioxidans</name>
    <dbReference type="NCBI Taxonomy" id="1834163"/>
    <lineage>
        <taxon>Bacteria</taxon>
        <taxon>Pseudomonadati</taxon>
        <taxon>Bacteroidota</taxon>
        <taxon>Chitinophagia</taxon>
        <taxon>Chitinophagales</taxon>
        <taxon>Chitinophagaceae</taxon>
        <taxon>Flavihumibacter</taxon>
    </lineage>
</organism>
<feature type="transmembrane region" description="Helical" evidence="1">
    <location>
        <begin position="58"/>
        <end position="80"/>
    </location>
</feature>